<evidence type="ECO:0000256" key="2">
    <source>
        <dbReference type="ARBA" id="ARBA00006386"/>
    </source>
</evidence>
<feature type="transmembrane region" description="Helical" evidence="7">
    <location>
        <begin position="315"/>
        <end position="335"/>
    </location>
</feature>
<dbReference type="PANTHER" id="PTHR34184:SF4">
    <property type="entry name" value="UPF0718 PROTEIN YCGR"/>
    <property type="match status" value="1"/>
</dbReference>
<keyword evidence="4 7" id="KW-0812">Transmembrane</keyword>
<evidence type="ECO:0000256" key="7">
    <source>
        <dbReference type="SAM" id="Phobius"/>
    </source>
</evidence>
<evidence type="ECO:0000256" key="3">
    <source>
        <dbReference type="ARBA" id="ARBA00022475"/>
    </source>
</evidence>
<protein>
    <submittedName>
        <fullName evidence="8">Permease</fullName>
    </submittedName>
</protein>
<feature type="transmembrane region" description="Helical" evidence="7">
    <location>
        <begin position="52"/>
        <end position="80"/>
    </location>
</feature>
<dbReference type="RefSeq" id="WP_345364808.1">
    <property type="nucleotide sequence ID" value="NZ_BAABII010000012.1"/>
</dbReference>
<dbReference type="PANTHER" id="PTHR34184">
    <property type="entry name" value="UPF0718 PROTEIN YCGR"/>
    <property type="match status" value="1"/>
</dbReference>
<comment type="subcellular location">
    <subcellularLocation>
        <location evidence="1">Cell membrane</location>
        <topology evidence="1">Multi-pass membrane protein</topology>
    </subcellularLocation>
</comment>
<name>A0ABV4CHC7_9PSEU</name>
<evidence type="ECO:0000256" key="1">
    <source>
        <dbReference type="ARBA" id="ARBA00004651"/>
    </source>
</evidence>
<feature type="transmembrane region" description="Helical" evidence="7">
    <location>
        <begin position="159"/>
        <end position="179"/>
    </location>
</feature>
<dbReference type="EMBL" id="JBGEHV010000009">
    <property type="protein sequence ID" value="MEY8039251.1"/>
    <property type="molecule type" value="Genomic_DNA"/>
</dbReference>
<keyword evidence="5 7" id="KW-1133">Transmembrane helix</keyword>
<organism evidence="8 9">
    <name type="scientific">Saccharopolyspora cebuensis</name>
    <dbReference type="NCBI Taxonomy" id="418759"/>
    <lineage>
        <taxon>Bacteria</taxon>
        <taxon>Bacillati</taxon>
        <taxon>Actinomycetota</taxon>
        <taxon>Actinomycetes</taxon>
        <taxon>Pseudonocardiales</taxon>
        <taxon>Pseudonocardiaceae</taxon>
        <taxon>Saccharopolyspora</taxon>
    </lineage>
</organism>
<evidence type="ECO:0000313" key="9">
    <source>
        <dbReference type="Proteomes" id="UP001564626"/>
    </source>
</evidence>
<accession>A0ABV4CHC7</accession>
<evidence type="ECO:0000256" key="5">
    <source>
        <dbReference type="ARBA" id="ARBA00022989"/>
    </source>
</evidence>
<comment type="caution">
    <text evidence="8">The sequence shown here is derived from an EMBL/GenBank/DDBJ whole genome shotgun (WGS) entry which is preliminary data.</text>
</comment>
<comment type="similarity">
    <text evidence="2">Belongs to the UPF0718 family.</text>
</comment>
<keyword evidence="9" id="KW-1185">Reference proteome</keyword>
<dbReference type="InterPro" id="IPR005524">
    <property type="entry name" value="DUF318"/>
</dbReference>
<gene>
    <name evidence="8" type="ORF">AB8O55_07555</name>
</gene>
<keyword evidence="6 7" id="KW-0472">Membrane</keyword>
<sequence>MTETVPRASARARPPRRGVTSLEVLCGLLVLAAAFQQPLVAALDVPALRTGSTIFVAVCVQAMPFLVLGVLISGLIAAFVPPTAVRRLLPARPPAAVPVAGLAGVALPGCECASVPVARRLMQQGVAPAAALAFLLAAPAVNPIVLVSTAVAFPAEPVMVLARFLGSLLTACAMGWLWARFGRAEWLAERALRRVEARRAAGNRWVVFAESARHDLVEAGGFLVLGGVTSAVFNVLVPASWLETLGGQLVLGVLVMAVLAVVLALCSEADAFVVAAMPGLPLLPQLVFLVVGPAVDVKLFALQSGTFGRRFALRFAPATFAVAIGCAVLVGAVLVGGR</sequence>
<evidence type="ECO:0000256" key="4">
    <source>
        <dbReference type="ARBA" id="ARBA00022692"/>
    </source>
</evidence>
<evidence type="ECO:0000313" key="8">
    <source>
        <dbReference type="EMBL" id="MEY8039251.1"/>
    </source>
</evidence>
<evidence type="ECO:0000256" key="6">
    <source>
        <dbReference type="ARBA" id="ARBA00023136"/>
    </source>
</evidence>
<feature type="transmembrane region" description="Helical" evidence="7">
    <location>
        <begin position="129"/>
        <end position="153"/>
    </location>
</feature>
<dbReference type="InterPro" id="IPR052923">
    <property type="entry name" value="UPF0718"/>
</dbReference>
<feature type="transmembrane region" description="Helical" evidence="7">
    <location>
        <begin position="219"/>
        <end position="239"/>
    </location>
</feature>
<dbReference type="Pfam" id="PF03773">
    <property type="entry name" value="ArsP_1"/>
    <property type="match status" value="1"/>
</dbReference>
<feature type="transmembrane region" description="Helical" evidence="7">
    <location>
        <begin position="245"/>
        <end position="265"/>
    </location>
</feature>
<feature type="transmembrane region" description="Helical" evidence="7">
    <location>
        <begin position="272"/>
        <end position="295"/>
    </location>
</feature>
<reference evidence="8 9" key="1">
    <citation type="submission" date="2024-08" db="EMBL/GenBank/DDBJ databases">
        <title>Genome mining of Saccharopolyspora cebuensis PGLac3 from Nigerian medicinal plant.</title>
        <authorList>
            <person name="Ezeobiora C.E."/>
            <person name="Igbokwe N.H."/>
            <person name="Amin D.H."/>
            <person name="Mendie U.E."/>
        </authorList>
    </citation>
    <scope>NUCLEOTIDE SEQUENCE [LARGE SCALE GENOMIC DNA]</scope>
    <source>
        <strain evidence="8 9">PGLac3</strain>
    </source>
</reference>
<keyword evidence="3" id="KW-1003">Cell membrane</keyword>
<proteinExistence type="inferred from homology"/>
<dbReference type="Proteomes" id="UP001564626">
    <property type="component" value="Unassembled WGS sequence"/>
</dbReference>